<dbReference type="PANTHER" id="PTHR46162">
    <property type="entry name" value="TRAF-LIKE FAMILY PROTEIN"/>
    <property type="match status" value="1"/>
</dbReference>
<dbReference type="InterPro" id="IPR003245">
    <property type="entry name" value="Phytocyanin_dom"/>
</dbReference>
<dbReference type="Pfam" id="PF22486">
    <property type="entry name" value="MATH_2"/>
    <property type="match status" value="2"/>
</dbReference>
<evidence type="ECO:0000256" key="2">
    <source>
        <dbReference type="ARBA" id="ARBA00023180"/>
    </source>
</evidence>
<dbReference type="Gene3D" id="2.60.210.10">
    <property type="entry name" value="Apoptosis, Tumor Necrosis Factor Receptor Associated Protein 2, Chain A"/>
    <property type="match status" value="1"/>
</dbReference>
<dbReference type="EMBL" id="AF007269">
    <property type="protein sequence ID" value="AAB61040.1"/>
    <property type="molecule type" value="Genomic_DNA"/>
</dbReference>
<reference key="4">
    <citation type="journal article" date="1999" name="Nature">
        <title>Sequence and analysis of chromosome 4 of the plant Arabidopsis thaliana.</title>
        <authorList>
            <consortium name="EU"/>
            <consortium name="CSHL and WU Arabidopsis Sequencing Project"/>
            <person name="Mayer K."/>
            <person name="Schuller C."/>
            <person name="Wambutt R."/>
            <person name="Murphy G."/>
            <person name="Volckaert G."/>
            <person name="Pohl T."/>
            <person name="Dusterhoft A."/>
            <person name="Stiekema W."/>
            <person name="Entian K.D."/>
            <person name="Terryn N."/>
            <person name="Harris B."/>
            <person name="Ansorge W."/>
            <person name="Brandt P."/>
            <person name="Grivell L."/>
            <person name="Rieger M."/>
            <person name="Weichselgartner M."/>
            <person name="de Simone V."/>
            <person name="Obermaier B."/>
            <person name="Mache R."/>
            <person name="Muller M."/>
            <person name="Kreis M."/>
            <person name="Delseny M."/>
            <person name="Puigdomenech P."/>
            <person name="Watson M."/>
            <person name="Schmidtheini T."/>
            <person name="Reichert B."/>
            <person name="Portatelle D."/>
            <person name="Perez-Alonso M."/>
            <person name="Boutry M."/>
            <person name="Bancroft I."/>
            <person name="Vos P."/>
            <person name="Hoheisel J."/>
            <person name="Zimmermann W."/>
            <person name="Wedler H."/>
            <person name="Ridley P."/>
            <person name="Langham S.A."/>
            <person name="McCullagh B."/>
            <person name="Bilham L."/>
            <person name="Robben J."/>
            <person name="Van der Schueren J."/>
            <person name="Grymonprez B."/>
            <person name="Chuang Y.J."/>
            <person name="Vandenbussche F."/>
            <person name="Braeken M."/>
            <person name="Weltjens I."/>
            <person name="Voet M."/>
            <person name="Bastiaens I."/>
            <person name="Aert R."/>
            <person name="Defoor E."/>
            <person name="Weitzenegger T."/>
            <person name="Bothe G."/>
            <person name="Ramsperger U."/>
            <person name="Hilbert H."/>
            <person name="Braun M."/>
            <person name="Holzer E."/>
            <person name="Brandt A."/>
            <person name="Peters S."/>
            <person name="van Staveren M."/>
            <person name="Dirske W."/>
            <person name="Mooijman P."/>
            <person name="Klein Lankhorst R."/>
            <person name="Rose M."/>
            <person name="Hauf J."/>
            <person name="Kotter P."/>
            <person name="Berneiser S."/>
            <person name="Hempel S."/>
            <person name="Feldpausch M."/>
            <person name="Lamberth S."/>
            <person name="Van den Daele H."/>
            <person name="De Keyser A."/>
            <person name="Buysshaert C."/>
            <person name="Gielen J."/>
            <person name="Villarroel R."/>
            <person name="De Clercq R."/>
            <person name="Van Montagu M."/>
            <person name="Rogers J."/>
            <person name="Cronin A."/>
            <person name="Quail M."/>
            <person name="Bray-Allen S."/>
            <person name="Clark L."/>
            <person name="Doggett J."/>
            <person name="Hall S."/>
            <person name="Kay M."/>
            <person name="Lennard N."/>
            <person name="McLay K."/>
            <person name="Mayes R."/>
            <person name="Pettett A."/>
            <person name="Rajandream M.A."/>
            <person name="Lyne M."/>
            <person name="Benes V."/>
            <person name="Rechmann S."/>
            <person name="Borkova D."/>
            <person name="Blocker H."/>
            <person name="Scharfe M."/>
            <person name="Grimm M."/>
            <person name="Lohnert T.H."/>
            <person name="Dose S."/>
            <person name="de Haan M."/>
            <person name="Maarse A."/>
            <person name="Schafer M."/>
            <person name="Muller-Auer S."/>
            <person name="Gabel C."/>
            <person name="Fuchs M."/>
            <person name="Fartmann B."/>
            <person name="Granderath K."/>
            <person name="Dauner D."/>
            <person name="Herzl A."/>
            <person name="Neumann S."/>
            <person name="Argiriou A."/>
            <person name="Vitale D."/>
            <person name="Liguori R."/>
            <person name="Piravandi E."/>
            <person name="Massenet O."/>
            <person name="Quigley F."/>
            <person name="Clabauld G."/>
            <person name="Mundlein A."/>
            <person name="Felber R."/>
            <person name="Schnabl S."/>
            <person name="Hiller R."/>
            <person name="Schmidt W."/>
            <person name="Lecharny A."/>
            <person name="Aubourg S."/>
            <person name="Chefdor F."/>
            <person name="Cooke R."/>
            <person name="Berger C."/>
            <person name="Montfort A."/>
            <person name="Casacuberta E."/>
            <person name="Gibbons T."/>
            <person name="Weber N."/>
            <person name="Vandenbol M."/>
            <person name="Bargues M."/>
            <person name="Terol J."/>
            <person name="Torres A."/>
            <person name="Perez-Perez A."/>
            <person name="Purnelle B."/>
            <person name="Bent E."/>
            <person name="Johnson S."/>
            <person name="Tacon D."/>
            <person name="Jesse T."/>
            <person name="Heijnen L."/>
            <person name="Schwarz S."/>
            <person name="Scholler P."/>
            <person name="Heber S."/>
            <person name="Francs P."/>
            <person name="Bielke C."/>
            <person name="Frishman D."/>
            <person name="Haase D."/>
            <person name="Lemcke K."/>
            <person name="Mewes H.W."/>
            <person name="Stocker S."/>
            <person name="Zaccaria P."/>
            <person name="Bevan M."/>
            <person name="Wilson R.K."/>
            <person name="de la Bastide M."/>
            <person name="Habermann K."/>
            <person name="Parnell L."/>
            <person name="Dedhia N."/>
            <person name="Gnoj L."/>
            <person name="Schutz K."/>
            <person name="Huang E."/>
            <person name="Spiegel L."/>
            <person name="Sehkon M."/>
            <person name="Murray J."/>
            <person name="Sheet P."/>
            <person name="Cordes M."/>
            <person name="Abu-Threideh J."/>
            <person name="Stoneking T."/>
            <person name="Kalicki J."/>
            <person name="Graves T."/>
            <person name="Harmon G."/>
            <person name="Edwards J."/>
            <person name="Latreille P."/>
            <person name="Courtney L."/>
            <person name="Cloud J."/>
            <person name="Abbott A."/>
            <person name="Scott K."/>
            <person name="Johnson D."/>
            <person name="Minx P."/>
            <person name="Bentley D."/>
            <person name="Fulton B."/>
            <person name="Miller N."/>
            <person name="Greco T."/>
            <person name="Kemp K."/>
            <person name="Kramer J."/>
            <person name="Fulton L."/>
            <person name="Mardis E."/>
            <person name="Dante M."/>
            <person name="Pepin K."/>
            <person name="Hillier L."/>
            <person name="Nelson J."/>
            <person name="Spieth J."/>
            <person name="Ryan E."/>
            <person name="Andrews S."/>
            <person name="Geisel C."/>
            <person name="Layman D."/>
            <person name="Du H."/>
            <person name="Ali J."/>
            <person name="Berghoff A."/>
            <person name="Jones K."/>
            <person name="Drone K."/>
            <person name="Cotton M."/>
            <person name="Joshu C."/>
            <person name="Antonoiu B."/>
            <person name="Zidanic M."/>
            <person name="Strong C."/>
            <person name="Sun H."/>
            <person name="Lamar B."/>
            <person name="Yordan C."/>
            <person name="Ma P."/>
            <person name="Zhong J."/>
            <person name="Preston R."/>
            <person name="Vil D."/>
            <person name="Shekher M."/>
            <person name="Matero A."/>
            <person name="Shah R."/>
            <person name="Swaby I.K."/>
            <person name="O'Shaughnessy A."/>
            <person name="Rodriguez M."/>
            <person name="Hoffmann J."/>
            <person name="Till S."/>
            <person name="Granat S."/>
            <person name="Shohdy N."/>
            <person name="Hasegawa A."/>
            <person name="Hameed A."/>
            <person name="Lodhi M."/>
            <person name="Johnson A."/>
            <person name="Chen E."/>
            <person name="Marra M."/>
            <person name="Martienssen R."/>
            <person name="McCombie W.R."/>
        </authorList>
    </citation>
    <scope>NUCLEOTIDE SEQUENCE [LARGE SCALE GENOMIC DNA]</scope>
    <source>
        <strain>cv. Columbia</strain>
    </source>
</reference>
<feature type="domain" description="MATH" evidence="3">
    <location>
        <begin position="19"/>
        <end position="143"/>
    </location>
</feature>
<reference evidence="5" key="1">
    <citation type="submission" date="1997-06" db="EMBL/GenBank/DDBJ databases">
        <title>The A. thaliana Genome Sequencing Project.</title>
        <authorList>
            <person name="Wash-U"/>
        </authorList>
    </citation>
    <scope>NUCLEOTIDE SEQUENCE</scope>
</reference>
<dbReference type="PROSITE" id="PS51485">
    <property type="entry name" value="PHYTOCYANIN"/>
    <property type="match status" value="1"/>
</dbReference>
<dbReference type="SMART" id="SM00061">
    <property type="entry name" value="MATH"/>
    <property type="match status" value="2"/>
</dbReference>
<gene>
    <name evidence="5" type="primary">A_IG002N01.25</name>
</gene>
<accession>O04596</accession>
<feature type="domain" description="Phytocyanin" evidence="4">
    <location>
        <begin position="235"/>
        <end position="344"/>
    </location>
</feature>
<dbReference type="AlphaFoldDB" id="O04596"/>
<reference evidence="5" key="3">
    <citation type="submission" date="1997-06" db="EMBL/GenBank/DDBJ databases">
        <authorList>
            <person name="Waterston R."/>
        </authorList>
    </citation>
    <scope>NUCLEOTIDE SEQUENCE</scope>
</reference>
<organism evidence="5">
    <name type="scientific">Arabidopsis thaliana</name>
    <name type="common">Mouse-ear cress</name>
    <dbReference type="NCBI Taxonomy" id="3702"/>
    <lineage>
        <taxon>Eukaryota</taxon>
        <taxon>Viridiplantae</taxon>
        <taxon>Streptophyta</taxon>
        <taxon>Embryophyta</taxon>
        <taxon>Tracheophyta</taxon>
        <taxon>Spermatophyta</taxon>
        <taxon>Magnoliopsida</taxon>
        <taxon>eudicotyledons</taxon>
        <taxon>Gunneridae</taxon>
        <taxon>Pentapetalae</taxon>
        <taxon>rosids</taxon>
        <taxon>malvids</taxon>
        <taxon>Brassicales</taxon>
        <taxon>Brassicaceae</taxon>
        <taxon>Camelineae</taxon>
        <taxon>Arabidopsis</taxon>
    </lineage>
</organism>
<dbReference type="Gene3D" id="2.60.40.420">
    <property type="entry name" value="Cupredoxins - blue copper proteins"/>
    <property type="match status" value="1"/>
</dbReference>
<dbReference type="InterPro" id="IPR008972">
    <property type="entry name" value="Cupredoxin"/>
</dbReference>
<dbReference type="SUPFAM" id="SSF49599">
    <property type="entry name" value="TRAF domain-like"/>
    <property type="match status" value="2"/>
</dbReference>
<dbReference type="GO" id="GO:0005634">
    <property type="term" value="C:nucleus"/>
    <property type="evidence" value="ECO:0000314"/>
    <property type="project" value="TAIR"/>
</dbReference>
<dbReference type="CDD" id="cd00121">
    <property type="entry name" value="MATH"/>
    <property type="match status" value="2"/>
</dbReference>
<dbReference type="GO" id="GO:0009055">
    <property type="term" value="F:electron transfer activity"/>
    <property type="evidence" value="ECO:0007669"/>
    <property type="project" value="InterPro"/>
</dbReference>
<dbReference type="FunFam" id="2.60.40.420:FF:000034">
    <property type="entry name" value="Cupredoxin superfamily protein"/>
    <property type="match status" value="1"/>
</dbReference>
<dbReference type="InterPro" id="IPR008974">
    <property type="entry name" value="TRAF-like"/>
</dbReference>
<dbReference type="PIR" id="T01706">
    <property type="entry name" value="T01706"/>
</dbReference>
<feature type="domain" description="MATH" evidence="3">
    <location>
        <begin position="165"/>
        <end position="280"/>
    </location>
</feature>
<keyword evidence="1" id="KW-1015">Disulfide bond</keyword>
<sequence>MSRPISLEEMVRLFKVRHATAHMFKIDHFSLLRKHGIEKVESSVFDLAGHKWKLSVHPNGHTNAKGTHYVSLYLMNQAPVYDTLTYELLAVSQLEPKWHTHGRDEYETNEELGSEGFREFISLVDLKKNGFLIGDCCMFGVKFHGIEPAKPGTAESFSLIEKPLNHRVTWMMTMFSSFNPGNVHQSNEFVVGTRKWRIKVHPRGSMGEKDKSFSVYLSALGFVNNAPKTKTYARFKLRVLDQSWCGSKGWSVPQESYFYYRWSEKTQFPIGDSLLFEYDNEVNDVLEISGDLEFISCYPISPVAVHMTGHDLVTLTEPGVHYFISSKTPGHCYAGLKLRVVVGPLTKAVPVPNVPTKKIELSLMDRFNRWLRTFGPQPHH</sequence>
<evidence type="ECO:0000313" key="5">
    <source>
        <dbReference type="EMBL" id="AAB61040.1"/>
    </source>
</evidence>
<proteinExistence type="predicted"/>
<protein>
    <submittedName>
        <fullName evidence="5">A_IG002N01.25 protein</fullName>
    </submittedName>
</protein>
<reference evidence="5" key="2">
    <citation type="submission" date="1997-06" db="EMBL/GenBank/DDBJ databases">
        <title>The sequence of A. thaliana IG002N01.</title>
        <authorList>
            <person name="Scheet P."/>
            <person name="Maggi L."/>
        </authorList>
    </citation>
    <scope>NUCLEOTIDE SEQUENCE</scope>
</reference>
<dbReference type="Pfam" id="PF02298">
    <property type="entry name" value="Cu_bind_like"/>
    <property type="match status" value="1"/>
</dbReference>
<keyword evidence="2" id="KW-0325">Glycoprotein</keyword>
<evidence type="ECO:0000259" key="3">
    <source>
        <dbReference type="PROSITE" id="PS50144"/>
    </source>
</evidence>
<dbReference type="InterPro" id="IPR002083">
    <property type="entry name" value="MATH/TRAF_dom"/>
</dbReference>
<dbReference type="PANTHER" id="PTHR46162:SF19">
    <property type="entry name" value="TRAF-LIKE FAMILY PROTEIN"/>
    <property type="match status" value="1"/>
</dbReference>
<name>O04596_ARATH</name>
<dbReference type="ExpressionAtlas" id="O04596">
    <property type="expression patterns" value="baseline and differential"/>
</dbReference>
<evidence type="ECO:0000256" key="1">
    <source>
        <dbReference type="ARBA" id="ARBA00023157"/>
    </source>
</evidence>
<dbReference type="SUPFAM" id="SSF49503">
    <property type="entry name" value="Cupredoxins"/>
    <property type="match status" value="1"/>
</dbReference>
<dbReference type="PROSITE" id="PS50144">
    <property type="entry name" value="MATH"/>
    <property type="match status" value="2"/>
</dbReference>
<dbReference type="TAIR" id="AT4G01390"/>
<evidence type="ECO:0000259" key="4">
    <source>
        <dbReference type="PROSITE" id="PS51485"/>
    </source>
</evidence>
<dbReference type="GO" id="GO:0005737">
    <property type="term" value="C:cytoplasm"/>
    <property type="evidence" value="ECO:0000314"/>
    <property type="project" value="TAIR"/>
</dbReference>